<feature type="compositionally biased region" description="Basic and acidic residues" evidence="5">
    <location>
        <begin position="865"/>
        <end position="884"/>
    </location>
</feature>
<dbReference type="AlphaFoldDB" id="A0A8J4TXZ2"/>
<sequence length="1017" mass="117690">MQMAEKEKLKASSTLHLILIGEEWTGKSSAGNTMLGRNRFITSRDTEHVMQSSGSIEGRNVNLIDTPGWDFNCSPDVPLNILKKAYTSGLLRCPSFHVLLLTIPISQDQTWNQKVVQRMLNVLRLFNDDMWNHTMLLFTRSNLLHSSEGLEEYLEGNGKPFQSLVKKCKQRYHAINNHAQNDCKQVRELLEKIEQMMQENNGQTLQLIVSEQEVNTLQENREMMYGCSKMEEHKDMQTCLEDYMFKSLRPEENDSPDTSEQNELQGENRDLAMSREDNREIINTEKNTLQVLDISWDLSITCDFYACDDVSNPQSIVMIGVLQISVCWRKLKPSCQTSWVSFTVCGDDIACLFIIVLYLLVSSLYRIYKTYEGSNDTGRETMKTLVSQFGEHHQERSKENQGAFHSLLWLIQNNSTASLDDEEKREEQGEKEEEGGGEVTPQQSNKDEDEKQIQQVIEANENILQFKMDDSKAMPEHEWNKYDDEDKLQQRKRVDDGHLLRHDIMEDGKQILQRNNGELEQQSNTNQPNLQENDKFRNNSRHGGLKKNKQKPEMVEYQRKICKDDVVSKHIVKDMEKIPLDSNHSKQDILQDRRRKSNQAIPQDNRRSFKLEKPQDNRGGSKQEISQDNTRGFKQEINQDSRRHSKHEIPQDNRRDSTQEIPYANEGGSKQEIAQDKRKSFKQEKTQDNKRVFKQDISQDNRGGSMQEINQVSRKGCNQEISQDNTKCSKQETAQDRRRGSKQEMPHNDRSGSNQQTSHDNRRGFTLEIPQDNRSCSKQEIPQDNTKCSKQETAQDRRRGSKQEIPHNNRSGSNQQISHDNRRGFTLEIPQHNRSCSKQEIPQDNRRGSKQGIPKNNRGSSRQEINQDNKRDSKHEIPKDDLRGSRKGISQDNRWGPKQDIPQNKSRGENEEIIPQYTSVRGAEAIKETPGQQVEGINLDWCKNQQTKDISNFTDVMDMKESAQICQAGRRGQAPGARAASSSRLSRKDAGEEDTRHHRGVRKIRRTKSLERFIEFN</sequence>
<evidence type="ECO:0000313" key="8">
    <source>
        <dbReference type="Proteomes" id="UP000727407"/>
    </source>
</evidence>
<comment type="similarity">
    <text evidence="1">Belongs to the TRAFAC class TrmE-Era-EngA-EngB-Septin-like GTPase superfamily. AIG1/Toc34/Toc159-like paraseptin GTPase family. IAN subfamily.</text>
</comment>
<evidence type="ECO:0000259" key="6">
    <source>
        <dbReference type="PROSITE" id="PS51720"/>
    </source>
</evidence>
<protein>
    <submittedName>
        <fullName evidence="7">GTPase IMAP family member 4-like</fullName>
    </submittedName>
</protein>
<feature type="compositionally biased region" description="Basic and acidic residues" evidence="5">
    <location>
        <begin position="604"/>
        <end position="621"/>
    </location>
</feature>
<gene>
    <name evidence="7" type="ORF">DAT39_015972</name>
</gene>
<evidence type="ECO:0000313" key="7">
    <source>
        <dbReference type="EMBL" id="KAF5894306.1"/>
    </source>
</evidence>
<dbReference type="GO" id="GO:0005525">
    <property type="term" value="F:GTP binding"/>
    <property type="evidence" value="ECO:0007669"/>
    <property type="project" value="UniProtKB-KW"/>
</dbReference>
<dbReference type="PANTHER" id="PTHR10903">
    <property type="entry name" value="GTPASE, IMAP FAMILY MEMBER-RELATED"/>
    <property type="match status" value="1"/>
</dbReference>
<feature type="compositionally biased region" description="Basic and acidic residues" evidence="5">
    <location>
        <begin position="673"/>
        <end position="699"/>
    </location>
</feature>
<feature type="compositionally biased region" description="Basic and acidic residues" evidence="5">
    <location>
        <begin position="577"/>
        <end position="592"/>
    </location>
</feature>
<keyword evidence="8" id="KW-1185">Reference proteome</keyword>
<keyword evidence="3" id="KW-0342">GTP-binding</keyword>
<feature type="coiled-coil region" evidence="4">
    <location>
        <begin position="176"/>
        <end position="206"/>
    </location>
</feature>
<dbReference type="InterPro" id="IPR027417">
    <property type="entry name" value="P-loop_NTPase"/>
</dbReference>
<feature type="compositionally biased region" description="Basic and acidic residues" evidence="5">
    <location>
        <begin position="787"/>
        <end position="807"/>
    </location>
</feature>
<dbReference type="Pfam" id="PF04548">
    <property type="entry name" value="AIG1"/>
    <property type="match status" value="1"/>
</dbReference>
<feature type="compositionally biased region" description="Basic and acidic residues" evidence="5">
    <location>
        <begin position="631"/>
        <end position="658"/>
    </location>
</feature>
<accession>A0A8J4TXZ2</accession>
<feature type="domain" description="AIG1-type G" evidence="6">
    <location>
        <begin position="12"/>
        <end position="214"/>
    </location>
</feature>
<dbReference type="InterPro" id="IPR045058">
    <property type="entry name" value="GIMA/IAN/Toc"/>
</dbReference>
<dbReference type="Proteomes" id="UP000727407">
    <property type="component" value="Unassembled WGS sequence"/>
</dbReference>
<feature type="compositionally biased region" description="Polar residues" evidence="5">
    <location>
        <begin position="808"/>
        <end position="818"/>
    </location>
</feature>
<proteinExistence type="inferred from homology"/>
<reference evidence="7" key="1">
    <citation type="submission" date="2020-07" db="EMBL/GenBank/DDBJ databases">
        <title>Clarias magur genome sequencing, assembly and annotation.</title>
        <authorList>
            <person name="Kushwaha B."/>
            <person name="Kumar R."/>
            <person name="Das P."/>
            <person name="Joshi C.G."/>
            <person name="Kumar D."/>
            <person name="Nagpure N.S."/>
            <person name="Pandey M."/>
            <person name="Agarwal S."/>
            <person name="Srivastava S."/>
            <person name="Singh M."/>
            <person name="Sahoo L."/>
            <person name="Jayasankar P."/>
            <person name="Meher P.K."/>
            <person name="Koringa P.G."/>
            <person name="Iquebal M.A."/>
            <person name="Das S.P."/>
            <person name="Bit A."/>
            <person name="Patnaik S."/>
            <person name="Patel N."/>
            <person name="Shah T.M."/>
            <person name="Hinsu A."/>
            <person name="Jena J.K."/>
        </authorList>
    </citation>
    <scope>NUCLEOTIDE SEQUENCE</scope>
    <source>
        <strain evidence="7">CIFAMagur01</strain>
        <tissue evidence="7">Testis</tissue>
    </source>
</reference>
<name>A0A8J4TXZ2_CLAMG</name>
<keyword evidence="2" id="KW-0547">Nucleotide-binding</keyword>
<dbReference type="SUPFAM" id="SSF52540">
    <property type="entry name" value="P-loop containing nucleoside triphosphate hydrolases"/>
    <property type="match status" value="1"/>
</dbReference>
<feature type="region of interest" description="Disordered" evidence="5">
    <location>
        <begin position="417"/>
        <end position="451"/>
    </location>
</feature>
<feature type="compositionally biased region" description="Basic and acidic residues" evidence="5">
    <location>
        <begin position="266"/>
        <end position="275"/>
    </location>
</feature>
<organism evidence="7 8">
    <name type="scientific">Clarias magur</name>
    <name type="common">Asian catfish</name>
    <name type="synonym">Macropteronotus magur</name>
    <dbReference type="NCBI Taxonomy" id="1594786"/>
    <lineage>
        <taxon>Eukaryota</taxon>
        <taxon>Metazoa</taxon>
        <taxon>Chordata</taxon>
        <taxon>Craniata</taxon>
        <taxon>Vertebrata</taxon>
        <taxon>Euteleostomi</taxon>
        <taxon>Actinopterygii</taxon>
        <taxon>Neopterygii</taxon>
        <taxon>Teleostei</taxon>
        <taxon>Ostariophysi</taxon>
        <taxon>Siluriformes</taxon>
        <taxon>Clariidae</taxon>
        <taxon>Clarias</taxon>
    </lineage>
</organism>
<comment type="caution">
    <text evidence="7">The sequence shown here is derived from an EMBL/GenBank/DDBJ whole genome shotgun (WGS) entry which is preliminary data.</text>
</comment>
<feature type="region of interest" description="Disordered" evidence="5">
    <location>
        <begin position="249"/>
        <end position="275"/>
    </location>
</feature>
<evidence type="ECO:0000256" key="1">
    <source>
        <dbReference type="ARBA" id="ARBA00008535"/>
    </source>
</evidence>
<feature type="compositionally biased region" description="Polar residues" evidence="5">
    <location>
        <begin position="772"/>
        <end position="786"/>
    </location>
</feature>
<feature type="compositionally biased region" description="Basic and acidic residues" evidence="5">
    <location>
        <begin position="986"/>
        <end position="996"/>
    </location>
</feature>
<dbReference type="InterPro" id="IPR006703">
    <property type="entry name" value="G_AIG1"/>
</dbReference>
<feature type="region of interest" description="Disordered" evidence="5">
    <location>
        <begin position="967"/>
        <end position="1004"/>
    </location>
</feature>
<evidence type="ECO:0000256" key="4">
    <source>
        <dbReference type="SAM" id="Coils"/>
    </source>
</evidence>
<feature type="compositionally biased region" description="Basic residues" evidence="5">
    <location>
        <begin position="538"/>
        <end position="549"/>
    </location>
</feature>
<evidence type="ECO:0000256" key="3">
    <source>
        <dbReference type="ARBA" id="ARBA00023134"/>
    </source>
</evidence>
<dbReference type="OrthoDB" id="8942455at2759"/>
<feature type="compositionally biased region" description="Low complexity" evidence="5">
    <location>
        <begin position="968"/>
        <end position="984"/>
    </location>
</feature>
<feature type="compositionally biased region" description="Polar residues" evidence="5">
    <location>
        <begin position="520"/>
        <end position="531"/>
    </location>
</feature>
<evidence type="ECO:0000256" key="5">
    <source>
        <dbReference type="SAM" id="MobiDB-lite"/>
    </source>
</evidence>
<feature type="compositionally biased region" description="Acidic residues" evidence="5">
    <location>
        <begin position="419"/>
        <end position="436"/>
    </location>
</feature>
<dbReference type="EMBL" id="QNUK01000380">
    <property type="protein sequence ID" value="KAF5894306.1"/>
    <property type="molecule type" value="Genomic_DNA"/>
</dbReference>
<dbReference type="Gene3D" id="3.40.50.300">
    <property type="entry name" value="P-loop containing nucleotide triphosphate hydrolases"/>
    <property type="match status" value="1"/>
</dbReference>
<keyword evidence="4" id="KW-0175">Coiled coil</keyword>
<feature type="compositionally biased region" description="Polar residues" evidence="5">
    <location>
        <begin position="256"/>
        <end position="265"/>
    </location>
</feature>
<feature type="compositionally biased region" description="Polar residues" evidence="5">
    <location>
        <begin position="700"/>
        <end position="713"/>
    </location>
</feature>
<evidence type="ECO:0000256" key="2">
    <source>
        <dbReference type="ARBA" id="ARBA00022741"/>
    </source>
</evidence>
<dbReference type="PROSITE" id="PS51720">
    <property type="entry name" value="G_AIG1"/>
    <property type="match status" value="1"/>
</dbReference>
<dbReference type="PANTHER" id="PTHR10903:SF107">
    <property type="entry name" value="GTPASE IMAP FAMILY MEMBER 4-LIKE-RELATED"/>
    <property type="match status" value="1"/>
</dbReference>
<feature type="compositionally biased region" description="Basic and acidic residues" evidence="5">
    <location>
        <begin position="727"/>
        <end position="750"/>
    </location>
</feature>
<feature type="region of interest" description="Disordered" evidence="5">
    <location>
        <begin position="520"/>
        <end position="555"/>
    </location>
</feature>
<feature type="non-terminal residue" evidence="7">
    <location>
        <position position="1"/>
    </location>
</feature>
<feature type="region of interest" description="Disordered" evidence="5">
    <location>
        <begin position="577"/>
        <end position="912"/>
    </location>
</feature>